<reference evidence="2 3" key="1">
    <citation type="submission" date="2020-05" db="EMBL/GenBank/DDBJ databases">
        <title>Identification and distribution of gene clusters putatively required for synthesis of sphingolipid metabolism inhibitors in phylogenetically diverse species of the filamentous fungus Fusarium.</title>
        <authorList>
            <person name="Kim H.-S."/>
            <person name="Busman M."/>
            <person name="Brown D.W."/>
            <person name="Divon H."/>
            <person name="Uhlig S."/>
            <person name="Proctor R.H."/>
        </authorList>
    </citation>
    <scope>NUCLEOTIDE SEQUENCE [LARGE SCALE GENOMIC DNA]</scope>
    <source>
        <strain evidence="2 3">NRRL 36939</strain>
    </source>
</reference>
<name>A0A8H5KLN3_9HYPO</name>
<organism evidence="2 3">
    <name type="scientific">Fusarium pseudocircinatum</name>
    <dbReference type="NCBI Taxonomy" id="56676"/>
    <lineage>
        <taxon>Eukaryota</taxon>
        <taxon>Fungi</taxon>
        <taxon>Dikarya</taxon>
        <taxon>Ascomycota</taxon>
        <taxon>Pezizomycotina</taxon>
        <taxon>Sordariomycetes</taxon>
        <taxon>Hypocreomycetidae</taxon>
        <taxon>Hypocreales</taxon>
        <taxon>Nectriaceae</taxon>
        <taxon>Fusarium</taxon>
        <taxon>Fusarium fujikuroi species complex</taxon>
    </lineage>
</organism>
<dbReference type="GO" id="GO:0017057">
    <property type="term" value="F:6-phosphogluconolactonase activity"/>
    <property type="evidence" value="ECO:0007669"/>
    <property type="project" value="TreeGrafter"/>
</dbReference>
<dbReference type="InterPro" id="IPR011048">
    <property type="entry name" value="Haem_d1_sf"/>
</dbReference>
<dbReference type="InterPro" id="IPR050282">
    <property type="entry name" value="Cycloisomerase_2"/>
</dbReference>
<dbReference type="InterPro" id="IPR019405">
    <property type="entry name" value="Lactonase_7-beta_prop"/>
</dbReference>
<dbReference type="Gene3D" id="2.130.10.10">
    <property type="entry name" value="YVTN repeat-like/Quinoprotein amine dehydrogenase"/>
    <property type="match status" value="1"/>
</dbReference>
<evidence type="ECO:0000256" key="1">
    <source>
        <dbReference type="ARBA" id="ARBA00005564"/>
    </source>
</evidence>
<comment type="caution">
    <text evidence="2">The sequence shown here is derived from an EMBL/GenBank/DDBJ whole genome shotgun (WGS) entry which is preliminary data.</text>
</comment>
<accession>A0A8H5KLN3</accession>
<comment type="similarity">
    <text evidence="1">Belongs to the cycloisomerase 2 family.</text>
</comment>
<protein>
    <recommendedName>
        <fullName evidence="4">3-carboxymuconate cyclase</fullName>
    </recommendedName>
</protein>
<dbReference type="SUPFAM" id="SSF51004">
    <property type="entry name" value="C-terminal (heme d1) domain of cytochrome cd1-nitrite reductase"/>
    <property type="match status" value="1"/>
</dbReference>
<evidence type="ECO:0000313" key="2">
    <source>
        <dbReference type="EMBL" id="KAF5574205.1"/>
    </source>
</evidence>
<evidence type="ECO:0008006" key="4">
    <source>
        <dbReference type="Google" id="ProtNLM"/>
    </source>
</evidence>
<evidence type="ECO:0000313" key="3">
    <source>
        <dbReference type="Proteomes" id="UP000546213"/>
    </source>
</evidence>
<dbReference type="Pfam" id="PF10282">
    <property type="entry name" value="Lactonase"/>
    <property type="match status" value="1"/>
</dbReference>
<dbReference type="PANTHER" id="PTHR30344:SF1">
    <property type="entry name" value="6-PHOSPHOGLUCONOLACTONASE"/>
    <property type="match status" value="1"/>
</dbReference>
<dbReference type="Proteomes" id="UP000546213">
    <property type="component" value="Unassembled WGS sequence"/>
</dbReference>
<dbReference type="AlphaFoldDB" id="A0A8H5KLN3"/>
<proteinExistence type="inferred from homology"/>
<dbReference type="PANTHER" id="PTHR30344">
    <property type="entry name" value="6-PHOSPHOGLUCONOLACTONASE-RELATED"/>
    <property type="match status" value="1"/>
</dbReference>
<gene>
    <name evidence="2" type="ORF">FPCIR_13702</name>
</gene>
<dbReference type="OrthoDB" id="9972196at2759"/>
<dbReference type="InterPro" id="IPR015943">
    <property type="entry name" value="WD40/YVTN_repeat-like_dom_sf"/>
</dbReference>
<dbReference type="EMBL" id="JAAOAS010000539">
    <property type="protein sequence ID" value="KAF5574205.1"/>
    <property type="molecule type" value="Genomic_DNA"/>
</dbReference>
<sequence length="418" mass="46212">MLIVTKNNVFSLTVIILMLLTHGAWTRAQLYILRIAHQERGILTLAFNPSEPRNRSVQLVGTTQAGHQPGWLHSRREYLYSVSRTHFPDNSSTSGGVYAFRKLPNGHLELCDSVASHGDGGVYLDISRDGKTLSAANIDGSTVSIFPLTSPGNFGHVANVFHYNLTHPGPGTGDSQEIANPHAAIFSPSGNIMAIPDRGADRVYIYQVRDAKHVKQIRTITLLPGTGPRHILFSQVSEEKTIMFLVSELDNTVNVFSLENDSAGHHGKHPDLNETLLVTHLQRASTLDDSSKRTKPNNVDLASELSVSHDKRFLYVSNRNTESVDKVDTIAVYSLDGYSKKPLRFLGLNSTYGKIPRHFSLSTDSRNHFLAIANQVTNDLFILKRDLKTGFLDGIVGNYSFGKLDLTTRLGPMAVIWD</sequence>
<keyword evidence="3" id="KW-1185">Reference proteome</keyword>